<keyword evidence="3" id="KW-0813">Transport</keyword>
<gene>
    <name evidence="7" type="ORF">A9B99_18580</name>
</gene>
<comment type="subcellular location">
    <subcellularLocation>
        <location evidence="1">Cell envelope</location>
    </subcellularLocation>
</comment>
<feature type="domain" description="Solute-binding protein family 5" evidence="6">
    <location>
        <begin position="81"/>
        <end position="461"/>
    </location>
</feature>
<evidence type="ECO:0000313" key="7">
    <source>
        <dbReference type="EMBL" id="OAT78146.1"/>
    </source>
</evidence>
<sequence>MFQTNKKQLALYTIIAAALPVSQTFAATVPANVTLASKQVLVRNNGSEPATIDPQLAESNEAFNIILDCFSGLVNITPQGKIVPDLADKWENKDNTIWTFHLRPGIVWSNGKPVTADDVVFSWQRLVDPKTASPYASFAANAHILNAEAIAAGKMPASALGVKALNATTVQVTLSQPVSYFLQFVGHPSLFPVSKADVEKYGDKWTQPENIVTSGAYKPTQWVVNEKLVAERNDKYWDNKATVINQVTYLPIADQAAMINRYKTGEIDITDTIPTIQYQSLKKTYTNQVHSTDLLGVYYYKFNTAKAPFNDIRVREALNLALNKKIIAEKVVGQGQKPADTLMPLNIGGMKFTPPDYSTWSQEKRNAAAKKLLAEAGFNAQHPLSLNLLYNTSQDHQRIAIAATSMWKKNLGANVSMSNQEWKTMLETMRQGNFDLVRYTWLADYNEPSTFFNTFRTNDTQNTTRYSNPDFDKALKQASEDTSPAKIKQDYQTASDILSHDIPAIPVYYYVQNQLVKPFVGGFTVSPLGFYLTRDMYIIKH</sequence>
<dbReference type="STRING" id="1691903.A9B99_18580"/>
<dbReference type="GO" id="GO:1904680">
    <property type="term" value="F:peptide transmembrane transporter activity"/>
    <property type="evidence" value="ECO:0007669"/>
    <property type="project" value="TreeGrafter"/>
</dbReference>
<feature type="signal peptide" evidence="5">
    <location>
        <begin position="1"/>
        <end position="26"/>
    </location>
</feature>
<accession>A0A1B7L779</accession>
<feature type="chain" id="PRO_5008596755" evidence="5">
    <location>
        <begin position="27"/>
        <end position="541"/>
    </location>
</feature>
<dbReference type="InterPro" id="IPR039424">
    <property type="entry name" value="SBP_5"/>
</dbReference>
<dbReference type="Pfam" id="PF00496">
    <property type="entry name" value="SBP_bac_5"/>
    <property type="match status" value="1"/>
</dbReference>
<dbReference type="GO" id="GO:0043190">
    <property type="term" value="C:ATP-binding cassette (ABC) transporter complex"/>
    <property type="evidence" value="ECO:0007669"/>
    <property type="project" value="InterPro"/>
</dbReference>
<dbReference type="CDD" id="cd08504">
    <property type="entry name" value="PBP2_OppA"/>
    <property type="match status" value="1"/>
</dbReference>
<evidence type="ECO:0000256" key="2">
    <source>
        <dbReference type="ARBA" id="ARBA00005695"/>
    </source>
</evidence>
<dbReference type="PANTHER" id="PTHR30290:SF10">
    <property type="entry name" value="PERIPLASMIC OLIGOPEPTIDE-BINDING PROTEIN-RELATED"/>
    <property type="match status" value="1"/>
</dbReference>
<dbReference type="SUPFAM" id="SSF53850">
    <property type="entry name" value="Periplasmic binding protein-like II"/>
    <property type="match status" value="1"/>
</dbReference>
<dbReference type="FunFam" id="3.10.105.10:FF:000001">
    <property type="entry name" value="Oligopeptide ABC transporter, oligopeptide-binding protein"/>
    <property type="match status" value="1"/>
</dbReference>
<comment type="similarity">
    <text evidence="2">Belongs to the bacterial solute-binding protein 5 family.</text>
</comment>
<dbReference type="RefSeq" id="WP_064595791.1">
    <property type="nucleotide sequence ID" value="NZ_CP134782.1"/>
</dbReference>
<organism evidence="7 8">
    <name type="scientific">Mangrovibacter phragmitis</name>
    <dbReference type="NCBI Taxonomy" id="1691903"/>
    <lineage>
        <taxon>Bacteria</taxon>
        <taxon>Pseudomonadati</taxon>
        <taxon>Pseudomonadota</taxon>
        <taxon>Gammaproteobacteria</taxon>
        <taxon>Enterobacterales</taxon>
        <taxon>Enterobacteriaceae</taxon>
        <taxon>Mangrovibacter</taxon>
    </lineage>
</organism>
<dbReference type="OrthoDB" id="9801912at2"/>
<evidence type="ECO:0000256" key="1">
    <source>
        <dbReference type="ARBA" id="ARBA00004196"/>
    </source>
</evidence>
<dbReference type="GO" id="GO:0015833">
    <property type="term" value="P:peptide transport"/>
    <property type="evidence" value="ECO:0007669"/>
    <property type="project" value="TreeGrafter"/>
</dbReference>
<dbReference type="Gene3D" id="3.90.76.10">
    <property type="entry name" value="Dipeptide-binding Protein, Domain 1"/>
    <property type="match status" value="1"/>
</dbReference>
<evidence type="ECO:0000256" key="5">
    <source>
        <dbReference type="SAM" id="SignalP"/>
    </source>
</evidence>
<dbReference type="AlphaFoldDB" id="A0A1B7L779"/>
<evidence type="ECO:0000256" key="3">
    <source>
        <dbReference type="ARBA" id="ARBA00022448"/>
    </source>
</evidence>
<proteinExistence type="inferred from homology"/>
<comment type="caution">
    <text evidence="7">The sequence shown here is derived from an EMBL/GenBank/DDBJ whole genome shotgun (WGS) entry which is preliminary data.</text>
</comment>
<keyword evidence="4 5" id="KW-0732">Signal</keyword>
<dbReference type="PANTHER" id="PTHR30290">
    <property type="entry name" value="PERIPLASMIC BINDING COMPONENT OF ABC TRANSPORTER"/>
    <property type="match status" value="1"/>
</dbReference>
<name>A0A1B7L779_9ENTR</name>
<dbReference type="InterPro" id="IPR000914">
    <property type="entry name" value="SBP_5_dom"/>
</dbReference>
<dbReference type="InterPro" id="IPR030678">
    <property type="entry name" value="Peptide/Ni-bd"/>
</dbReference>
<evidence type="ECO:0000259" key="6">
    <source>
        <dbReference type="Pfam" id="PF00496"/>
    </source>
</evidence>
<dbReference type="PIRSF" id="PIRSF002741">
    <property type="entry name" value="MppA"/>
    <property type="match status" value="1"/>
</dbReference>
<dbReference type="Proteomes" id="UP000078225">
    <property type="component" value="Unassembled WGS sequence"/>
</dbReference>
<evidence type="ECO:0000256" key="4">
    <source>
        <dbReference type="ARBA" id="ARBA00022729"/>
    </source>
</evidence>
<dbReference type="GO" id="GO:0030288">
    <property type="term" value="C:outer membrane-bounded periplasmic space"/>
    <property type="evidence" value="ECO:0007669"/>
    <property type="project" value="TreeGrafter"/>
</dbReference>
<dbReference type="Gene3D" id="3.40.190.10">
    <property type="entry name" value="Periplasmic binding protein-like II"/>
    <property type="match status" value="1"/>
</dbReference>
<dbReference type="Gene3D" id="3.10.105.10">
    <property type="entry name" value="Dipeptide-binding Protein, Domain 3"/>
    <property type="match status" value="1"/>
</dbReference>
<keyword evidence="8" id="KW-1185">Reference proteome</keyword>
<protein>
    <submittedName>
        <fullName evidence="7">Oligopeptide ABC transporter substrate-binding protein OppA</fullName>
    </submittedName>
</protein>
<evidence type="ECO:0000313" key="8">
    <source>
        <dbReference type="Proteomes" id="UP000078225"/>
    </source>
</evidence>
<dbReference type="FunFam" id="3.90.76.10:FF:000001">
    <property type="entry name" value="Oligopeptide ABC transporter substrate-binding protein"/>
    <property type="match status" value="1"/>
</dbReference>
<dbReference type="EMBL" id="LYRP01000002">
    <property type="protein sequence ID" value="OAT78146.1"/>
    <property type="molecule type" value="Genomic_DNA"/>
</dbReference>
<reference evidence="8" key="1">
    <citation type="submission" date="2016-05" db="EMBL/GenBank/DDBJ databases">
        <authorList>
            <person name="Behera P."/>
            <person name="Vaishampayan P."/>
            <person name="Singh N."/>
            <person name="Raina V."/>
            <person name="Suar M."/>
            <person name="Pattnaik A."/>
            <person name="Rastogi G."/>
        </authorList>
    </citation>
    <scope>NUCLEOTIDE SEQUENCE [LARGE SCALE GENOMIC DNA]</scope>
    <source>
        <strain evidence="8">MP23</strain>
    </source>
</reference>